<evidence type="ECO:0000313" key="2">
    <source>
        <dbReference type="EMBL" id="KAJ3112516.1"/>
    </source>
</evidence>
<keyword evidence="1" id="KW-0472">Membrane</keyword>
<gene>
    <name evidence="2" type="ORF">HK100_002309</name>
</gene>
<accession>A0AAD5XFI5</accession>
<dbReference type="EMBL" id="JADGJH010001534">
    <property type="protein sequence ID" value="KAJ3112516.1"/>
    <property type="molecule type" value="Genomic_DNA"/>
</dbReference>
<keyword evidence="3" id="KW-1185">Reference proteome</keyword>
<feature type="transmembrane region" description="Helical" evidence="1">
    <location>
        <begin position="104"/>
        <end position="124"/>
    </location>
</feature>
<dbReference type="AlphaFoldDB" id="A0AAD5XFI5"/>
<protein>
    <submittedName>
        <fullName evidence="2">Uncharacterized protein</fullName>
    </submittedName>
</protein>
<reference evidence="2" key="1">
    <citation type="submission" date="2020-05" db="EMBL/GenBank/DDBJ databases">
        <title>Phylogenomic resolution of chytrid fungi.</title>
        <authorList>
            <person name="Stajich J.E."/>
            <person name="Amses K."/>
            <person name="Simmons R."/>
            <person name="Seto K."/>
            <person name="Myers J."/>
            <person name="Bonds A."/>
            <person name="Quandt C.A."/>
            <person name="Barry K."/>
            <person name="Liu P."/>
            <person name="Grigoriev I."/>
            <person name="Longcore J.E."/>
            <person name="James T.Y."/>
        </authorList>
    </citation>
    <scope>NUCLEOTIDE SEQUENCE</scope>
    <source>
        <strain evidence="2">JEL0513</strain>
    </source>
</reference>
<feature type="transmembrane region" description="Helical" evidence="1">
    <location>
        <begin position="144"/>
        <end position="166"/>
    </location>
</feature>
<evidence type="ECO:0000313" key="3">
    <source>
        <dbReference type="Proteomes" id="UP001211907"/>
    </source>
</evidence>
<proteinExistence type="predicted"/>
<keyword evidence="1" id="KW-1133">Transmembrane helix</keyword>
<evidence type="ECO:0000256" key="1">
    <source>
        <dbReference type="SAM" id="Phobius"/>
    </source>
</evidence>
<keyword evidence="1" id="KW-0812">Transmembrane</keyword>
<comment type="caution">
    <text evidence="2">The sequence shown here is derived from an EMBL/GenBank/DDBJ whole genome shotgun (WGS) entry which is preliminary data.</text>
</comment>
<organism evidence="2 3">
    <name type="scientific">Physocladia obscura</name>
    <dbReference type="NCBI Taxonomy" id="109957"/>
    <lineage>
        <taxon>Eukaryota</taxon>
        <taxon>Fungi</taxon>
        <taxon>Fungi incertae sedis</taxon>
        <taxon>Chytridiomycota</taxon>
        <taxon>Chytridiomycota incertae sedis</taxon>
        <taxon>Chytridiomycetes</taxon>
        <taxon>Chytridiales</taxon>
        <taxon>Chytriomycetaceae</taxon>
        <taxon>Physocladia</taxon>
    </lineage>
</organism>
<dbReference type="Proteomes" id="UP001211907">
    <property type="component" value="Unassembled WGS sequence"/>
</dbReference>
<name>A0AAD5XFI5_9FUNG</name>
<sequence>MSFLATNSVASITASDGVSTSTDLKPTTIPTTMTTTAATSKITEVQETKQGITIFSSFESAIQPPVSLLSHPSLLPDQSLSADFSPSTVEIPTELSEIFTSSDFMTLAAITIAVSSTGFETLVISASGQVGKLTSDANSSNTALVIILSVIGAVLTMAGVLFTLGLQLRRGRKEEFDNSCVKQVISSSPNSTDTLFKASLSGSSASLLELRILPQPLENTVKVINPRPFNSTQHQKQQHRYYHLPVFTPISPLVKRQSMQLTQISLDRQKLHEDLPQHSYRLPVITIDSLYDIE</sequence>